<dbReference type="InterPro" id="IPR009057">
    <property type="entry name" value="Homeodomain-like_sf"/>
</dbReference>
<reference evidence="1 2" key="1">
    <citation type="submission" date="2020-04" db="EMBL/GenBank/DDBJ databases">
        <authorList>
            <person name="Zhang R."/>
            <person name="Schippers A."/>
        </authorList>
    </citation>
    <scope>NUCLEOTIDE SEQUENCE [LARGE SCALE GENOMIC DNA]</scope>
    <source>
        <strain evidence="1 2">DSM 109850</strain>
    </source>
</reference>
<dbReference type="RefSeq" id="WP_169100701.1">
    <property type="nucleotide sequence ID" value="NZ_JABBVZ010000051.1"/>
</dbReference>
<dbReference type="AlphaFoldDB" id="A0A7Y0L4Z9"/>
<accession>A0A7Y0L4Z9</accession>
<keyword evidence="2" id="KW-1185">Reference proteome</keyword>
<dbReference type="Gene3D" id="1.10.10.10">
    <property type="entry name" value="Winged helix-like DNA-binding domain superfamily/Winged helix DNA-binding domain"/>
    <property type="match status" value="1"/>
</dbReference>
<organism evidence="1 2">
    <name type="scientific">Sulfobacillus harzensis</name>
    <dbReference type="NCBI Taxonomy" id="2729629"/>
    <lineage>
        <taxon>Bacteria</taxon>
        <taxon>Bacillati</taxon>
        <taxon>Bacillota</taxon>
        <taxon>Clostridia</taxon>
        <taxon>Eubacteriales</taxon>
        <taxon>Clostridiales Family XVII. Incertae Sedis</taxon>
        <taxon>Sulfobacillus</taxon>
    </lineage>
</organism>
<gene>
    <name evidence="1" type="ORF">HIJ39_13870</name>
</gene>
<dbReference type="SUPFAM" id="SSF46689">
    <property type="entry name" value="Homeodomain-like"/>
    <property type="match status" value="1"/>
</dbReference>
<comment type="caution">
    <text evidence="1">The sequence shown here is derived from an EMBL/GenBank/DDBJ whole genome shotgun (WGS) entry which is preliminary data.</text>
</comment>
<proteinExistence type="predicted"/>
<dbReference type="EMBL" id="JABBVZ010000051">
    <property type="protein sequence ID" value="NMP23429.1"/>
    <property type="molecule type" value="Genomic_DNA"/>
</dbReference>
<evidence type="ECO:0000313" key="1">
    <source>
        <dbReference type="EMBL" id="NMP23429.1"/>
    </source>
</evidence>
<dbReference type="InterPro" id="IPR007367">
    <property type="entry name" value="DUF433"/>
</dbReference>
<sequence length="78" mass="7837">MAAFASPYITQSSAVLHGVPIVAGTRIPVWVISEYAADGLSPGEIAGAFDDTLTSAQIRAVLAAVQGSPSAGSCLDCD</sequence>
<name>A0A7Y0L4Z9_9FIRM</name>
<dbReference type="InterPro" id="IPR036388">
    <property type="entry name" value="WH-like_DNA-bd_sf"/>
</dbReference>
<evidence type="ECO:0000313" key="2">
    <source>
        <dbReference type="Proteomes" id="UP000533476"/>
    </source>
</evidence>
<dbReference type="Proteomes" id="UP000533476">
    <property type="component" value="Unassembled WGS sequence"/>
</dbReference>
<protein>
    <submittedName>
        <fullName evidence="1">DUF433 domain-containing protein</fullName>
    </submittedName>
</protein>
<dbReference type="PANTHER" id="PTHR34849">
    <property type="entry name" value="SSL5025 PROTEIN"/>
    <property type="match status" value="1"/>
</dbReference>
<dbReference type="Pfam" id="PF04255">
    <property type="entry name" value="DUF433"/>
    <property type="match status" value="1"/>
</dbReference>
<dbReference type="PANTHER" id="PTHR34849:SF3">
    <property type="entry name" value="SSR2962 PROTEIN"/>
    <property type="match status" value="1"/>
</dbReference>